<feature type="region of interest" description="Disordered" evidence="1">
    <location>
        <begin position="18"/>
        <end position="54"/>
    </location>
</feature>
<accession>M4B898</accession>
<evidence type="ECO:0000313" key="3">
    <source>
        <dbReference type="Proteomes" id="UP000011713"/>
    </source>
</evidence>
<keyword evidence="3" id="KW-1185">Reference proteome</keyword>
<dbReference type="HOGENOM" id="CLU_3054427_0_0_1"/>
<sequence>MEPTIMKEGYKGCVQDVHTSQSSPISRHISKNSNGANEVGSLLDGMRTRRVQTA</sequence>
<organism evidence="2 3">
    <name type="scientific">Hyaloperonospora arabidopsidis (strain Emoy2)</name>
    <name type="common">Downy mildew agent</name>
    <name type="synonym">Peronospora arabidopsidis</name>
    <dbReference type="NCBI Taxonomy" id="559515"/>
    <lineage>
        <taxon>Eukaryota</taxon>
        <taxon>Sar</taxon>
        <taxon>Stramenopiles</taxon>
        <taxon>Oomycota</taxon>
        <taxon>Peronosporomycetes</taxon>
        <taxon>Peronosporales</taxon>
        <taxon>Peronosporaceae</taxon>
        <taxon>Hyaloperonospora</taxon>
    </lineage>
</organism>
<protein>
    <submittedName>
        <fullName evidence="2">Uncharacterized protein</fullName>
    </submittedName>
</protein>
<name>M4B898_HYAAE</name>
<dbReference type="EnsemblProtists" id="HpaT802501">
    <property type="protein sequence ID" value="HpaP802501"/>
    <property type="gene ID" value="HpaG802501"/>
</dbReference>
<dbReference type="VEuPathDB" id="FungiDB:HpaG802501"/>
<dbReference type="EMBL" id="JH597957">
    <property type="status" value="NOT_ANNOTATED_CDS"/>
    <property type="molecule type" value="Genomic_DNA"/>
</dbReference>
<dbReference type="AlphaFoldDB" id="M4B898"/>
<proteinExistence type="predicted"/>
<evidence type="ECO:0000313" key="2">
    <source>
        <dbReference type="EnsemblProtists" id="HpaP802501"/>
    </source>
</evidence>
<dbReference type="InParanoid" id="M4B898"/>
<dbReference type="Proteomes" id="UP000011713">
    <property type="component" value="Unassembled WGS sequence"/>
</dbReference>
<reference evidence="2" key="2">
    <citation type="submission" date="2015-06" db="UniProtKB">
        <authorList>
            <consortium name="EnsemblProtists"/>
        </authorList>
    </citation>
    <scope>IDENTIFICATION</scope>
    <source>
        <strain evidence="2">Emoy2</strain>
    </source>
</reference>
<feature type="compositionally biased region" description="Polar residues" evidence="1">
    <location>
        <begin position="18"/>
        <end position="36"/>
    </location>
</feature>
<evidence type="ECO:0000256" key="1">
    <source>
        <dbReference type="SAM" id="MobiDB-lite"/>
    </source>
</evidence>
<reference evidence="3" key="1">
    <citation type="journal article" date="2010" name="Science">
        <title>Signatures of adaptation to obligate biotrophy in the Hyaloperonospora arabidopsidis genome.</title>
        <authorList>
            <person name="Baxter L."/>
            <person name="Tripathy S."/>
            <person name="Ishaque N."/>
            <person name="Boot N."/>
            <person name="Cabral A."/>
            <person name="Kemen E."/>
            <person name="Thines M."/>
            <person name="Ah-Fong A."/>
            <person name="Anderson R."/>
            <person name="Badejoko W."/>
            <person name="Bittner-Eddy P."/>
            <person name="Boore J.L."/>
            <person name="Chibucos M.C."/>
            <person name="Coates M."/>
            <person name="Dehal P."/>
            <person name="Delehaunty K."/>
            <person name="Dong S."/>
            <person name="Downton P."/>
            <person name="Dumas B."/>
            <person name="Fabro G."/>
            <person name="Fronick C."/>
            <person name="Fuerstenberg S.I."/>
            <person name="Fulton L."/>
            <person name="Gaulin E."/>
            <person name="Govers F."/>
            <person name="Hughes L."/>
            <person name="Humphray S."/>
            <person name="Jiang R.H."/>
            <person name="Judelson H."/>
            <person name="Kamoun S."/>
            <person name="Kyung K."/>
            <person name="Meijer H."/>
            <person name="Minx P."/>
            <person name="Morris P."/>
            <person name="Nelson J."/>
            <person name="Phuntumart V."/>
            <person name="Qutob D."/>
            <person name="Rehmany A."/>
            <person name="Rougon-Cardoso A."/>
            <person name="Ryden P."/>
            <person name="Torto-Alalibo T."/>
            <person name="Studholme D."/>
            <person name="Wang Y."/>
            <person name="Win J."/>
            <person name="Wood J."/>
            <person name="Clifton S.W."/>
            <person name="Rogers J."/>
            <person name="Van den Ackerveken G."/>
            <person name="Jones J.D."/>
            <person name="McDowell J.M."/>
            <person name="Beynon J."/>
            <person name="Tyler B.M."/>
        </authorList>
    </citation>
    <scope>NUCLEOTIDE SEQUENCE [LARGE SCALE GENOMIC DNA]</scope>
    <source>
        <strain evidence="3">Emoy2</strain>
    </source>
</reference>